<dbReference type="InterPro" id="IPR000774">
    <property type="entry name" value="PPIase_FKBP_N"/>
</dbReference>
<dbReference type="Gene3D" id="1.10.287.460">
    <property type="entry name" value="Peptidyl-prolyl cis-trans isomerase, FKBP-type, N-terminal domain"/>
    <property type="match status" value="1"/>
</dbReference>
<evidence type="ECO:0000259" key="8">
    <source>
        <dbReference type="PROSITE" id="PS50059"/>
    </source>
</evidence>
<keyword evidence="10" id="KW-1185">Reference proteome</keyword>
<keyword evidence="7" id="KW-0732">Signal</keyword>
<protein>
    <recommendedName>
        <fullName evidence="2 4">peptidylprolyl isomerase</fullName>
        <ecNumber evidence="2 4">5.2.1.8</ecNumber>
    </recommendedName>
</protein>
<sequence length="667" mass="73165">MNRGTLALAIAILLFSNSALTAETNSNNESEPLSRLSDILQQRHDALFGTIEQLDIPPANYDHEAVRDSEYSRSAQPRLQSNTRSSNSTTQLKKQLAKVQSAAQQQKVNAEAQEKSYKKSQQRLSAQIAQLKQQLSEAQKRPAESSLRQVGEQVSERIRSVWANIQKPDNTNRSSGNNQTQLTAQINELTQQLTAAKNLNAQRQADLDTLKLQLAAAEKASADKLAKADSAAKAKDDQSQKLTTQIADLQQKLTDSEKSAKEMQAQTTALMKDADSGSKEMAKQLDALKLQLAASEKASADKLAKADSAAKTKDDQSQKLTAQIADLQQKLKDTEKSSSELQTQAENNRKEAATQIAMLQNKLNAVQKRDAGKQERIDALSQSLDSNNLQLNIKIDTLQQQLAAAEKTSEEQKSLMAVQEVESKKRVSQIEALQQQLADNKKSQEQSAVQTVAANKGPSAKPVTNAEKQAYANGIMYARQLREINNQQQQMGLVLDNRFLVSGFNDEMNKQSSMSSKDLSAALTTFNSTVDKKMNELATKSEKSSNSYLQEFNKKKGVKKSPSGFSYQVVSAGNNKKNTGNGPLRIQLRESLSTGVIVSDTDKLEDKSITIYYEQLPPLLQEGINMIGEGGFVKIVVPAQLVYGDAGSPPLIPPKSTLIYDLKRLAP</sequence>
<evidence type="ECO:0000313" key="10">
    <source>
        <dbReference type="Proteomes" id="UP000424966"/>
    </source>
</evidence>
<feature type="compositionally biased region" description="Low complexity" evidence="6">
    <location>
        <begin position="78"/>
        <end position="90"/>
    </location>
</feature>
<dbReference type="InterPro" id="IPR036944">
    <property type="entry name" value="PPIase_FKBP_N_sf"/>
</dbReference>
<organism evidence="9 10">
    <name type="scientific">Yersinia intermedia</name>
    <dbReference type="NCBI Taxonomy" id="631"/>
    <lineage>
        <taxon>Bacteria</taxon>
        <taxon>Pseudomonadati</taxon>
        <taxon>Pseudomonadota</taxon>
        <taxon>Gammaproteobacteria</taxon>
        <taxon>Enterobacterales</taxon>
        <taxon>Yersiniaceae</taxon>
        <taxon>Yersinia</taxon>
    </lineage>
</organism>
<name>A0ABX6F655_YERIN</name>
<evidence type="ECO:0000256" key="6">
    <source>
        <dbReference type="SAM" id="MobiDB-lite"/>
    </source>
</evidence>
<dbReference type="SUPFAM" id="SSF54534">
    <property type="entry name" value="FKBP-like"/>
    <property type="match status" value="1"/>
</dbReference>
<evidence type="ECO:0000313" key="9">
    <source>
        <dbReference type="EMBL" id="QGR69990.1"/>
    </source>
</evidence>
<dbReference type="Proteomes" id="UP000424966">
    <property type="component" value="Chromosome"/>
</dbReference>
<evidence type="ECO:0000256" key="2">
    <source>
        <dbReference type="ARBA" id="ARBA00013194"/>
    </source>
</evidence>
<feature type="domain" description="PPIase FKBP-type" evidence="8">
    <location>
        <begin position="581"/>
        <end position="667"/>
    </location>
</feature>
<evidence type="ECO:0000256" key="7">
    <source>
        <dbReference type="SAM" id="SignalP"/>
    </source>
</evidence>
<feature type="region of interest" description="Disordered" evidence="6">
    <location>
        <begin position="439"/>
        <end position="464"/>
    </location>
</feature>
<accession>A0ABX6F655</accession>
<evidence type="ECO:0000256" key="4">
    <source>
        <dbReference type="PROSITE-ProRule" id="PRU00277"/>
    </source>
</evidence>
<reference evidence="9 10" key="1">
    <citation type="submission" date="2019-11" db="EMBL/GenBank/DDBJ databases">
        <title>FDA dAtabase for Regulatory Grade micrObial Sequences (FDA-ARGOS): Supporting development and validation of Infectious Disease Dx tests.</title>
        <authorList>
            <person name="Patel R."/>
            <person name="Rucinski S."/>
            <person name="Tallon L."/>
            <person name="Sadzewicz L."/>
            <person name="Vavikolanu K."/>
            <person name="Mehta A."/>
            <person name="Aluvathingal J."/>
            <person name="Nadendla S."/>
            <person name="Nandy P."/>
            <person name="Geyer C."/>
            <person name="Yan Y."/>
            <person name="Sichtig H."/>
        </authorList>
    </citation>
    <scope>NUCLEOTIDE SEQUENCE [LARGE SCALE GENOMIC DNA]</scope>
    <source>
        <strain evidence="9 10">FDAARGOS_729</strain>
    </source>
</reference>
<evidence type="ECO:0000256" key="3">
    <source>
        <dbReference type="ARBA" id="ARBA00023110"/>
    </source>
</evidence>
<gene>
    <name evidence="9" type="ORF">FOC37_06135</name>
</gene>
<feature type="region of interest" description="Disordered" evidence="6">
    <location>
        <begin position="254"/>
        <end position="275"/>
    </location>
</feature>
<feature type="region of interest" description="Disordered" evidence="6">
    <location>
        <begin position="67"/>
        <end position="90"/>
    </location>
</feature>
<feature type="coiled-coil region" evidence="5">
    <location>
        <begin position="103"/>
        <end position="141"/>
    </location>
</feature>
<dbReference type="EC" id="5.2.1.8" evidence="2 4"/>
<dbReference type="InterPro" id="IPR001179">
    <property type="entry name" value="PPIase_FKBP_dom"/>
</dbReference>
<evidence type="ECO:0000256" key="5">
    <source>
        <dbReference type="SAM" id="Coils"/>
    </source>
</evidence>
<evidence type="ECO:0000256" key="1">
    <source>
        <dbReference type="ARBA" id="ARBA00000971"/>
    </source>
</evidence>
<dbReference type="RefSeq" id="WP_005189929.1">
    <property type="nucleotide sequence ID" value="NZ_CBCSII010000028.1"/>
</dbReference>
<dbReference type="GeneID" id="58045823"/>
<feature type="chain" id="PRO_5046640759" description="peptidylprolyl isomerase" evidence="7">
    <location>
        <begin position="22"/>
        <end position="667"/>
    </location>
</feature>
<dbReference type="Pfam" id="PF01346">
    <property type="entry name" value="FKBP_N"/>
    <property type="match status" value="1"/>
</dbReference>
<keyword evidence="4" id="KW-0413">Isomerase</keyword>
<proteinExistence type="predicted"/>
<dbReference type="PROSITE" id="PS50059">
    <property type="entry name" value="FKBP_PPIASE"/>
    <property type="match status" value="1"/>
</dbReference>
<keyword evidence="5" id="KW-0175">Coiled coil</keyword>
<comment type="catalytic activity">
    <reaction evidence="1 4">
        <text>[protein]-peptidylproline (omega=180) = [protein]-peptidylproline (omega=0)</text>
        <dbReference type="Rhea" id="RHEA:16237"/>
        <dbReference type="Rhea" id="RHEA-COMP:10747"/>
        <dbReference type="Rhea" id="RHEA-COMP:10748"/>
        <dbReference type="ChEBI" id="CHEBI:83833"/>
        <dbReference type="ChEBI" id="CHEBI:83834"/>
        <dbReference type="EC" id="5.2.1.8"/>
    </reaction>
</comment>
<dbReference type="InterPro" id="IPR046357">
    <property type="entry name" value="PPIase_dom_sf"/>
</dbReference>
<dbReference type="EMBL" id="CP046294">
    <property type="protein sequence ID" value="QGR69990.1"/>
    <property type="molecule type" value="Genomic_DNA"/>
</dbReference>
<dbReference type="Gene3D" id="3.10.50.40">
    <property type="match status" value="1"/>
</dbReference>
<dbReference type="Pfam" id="PF00254">
    <property type="entry name" value="FKBP_C"/>
    <property type="match status" value="1"/>
</dbReference>
<keyword evidence="3 4" id="KW-0697">Rotamase</keyword>
<feature type="signal peptide" evidence="7">
    <location>
        <begin position="1"/>
        <end position="21"/>
    </location>
</feature>